<comment type="caution">
    <text evidence="2">The sequence shown here is derived from an EMBL/GenBank/DDBJ whole genome shotgun (WGS) entry which is preliminary data.</text>
</comment>
<sequence length="139" mass="15360">MKVSMLFGGLLYLARGVLVIFPFALAAALGALSIHIAISGASLTTEEPLWVLAVGSIFIAFIEEHYFREREYEAFALSLVGTALILGIAFLLYTSRTDMLPYLAYALIVFGLTDFILGFEYHKPGHHGRMKERKKNASS</sequence>
<dbReference type="Proteomes" id="UP000716004">
    <property type="component" value="Unassembled WGS sequence"/>
</dbReference>
<keyword evidence="1" id="KW-0472">Membrane</keyword>
<organism evidence="2 3">
    <name type="scientific">Candidatus Sysuiplasma superficiale</name>
    <dbReference type="NCBI Taxonomy" id="2823368"/>
    <lineage>
        <taxon>Archaea</taxon>
        <taxon>Methanobacteriati</taxon>
        <taxon>Thermoplasmatota</taxon>
        <taxon>Thermoplasmata</taxon>
        <taxon>Candidatus Sysuiplasmatales</taxon>
        <taxon>Candidatus Sysuiplasmataceae</taxon>
        <taxon>Candidatus Sysuiplasma</taxon>
    </lineage>
</organism>
<feature type="transmembrane region" description="Helical" evidence="1">
    <location>
        <begin position="99"/>
        <end position="121"/>
    </location>
</feature>
<keyword evidence="1" id="KW-1133">Transmembrane helix</keyword>
<proteinExistence type="predicted"/>
<gene>
    <name evidence="2" type="ORF">J9259_01145</name>
</gene>
<keyword evidence="1" id="KW-0812">Transmembrane</keyword>
<protein>
    <submittedName>
        <fullName evidence="2">Uncharacterized protein</fullName>
    </submittedName>
</protein>
<evidence type="ECO:0000313" key="2">
    <source>
        <dbReference type="EMBL" id="MBX8631117.1"/>
    </source>
</evidence>
<feature type="transmembrane region" description="Helical" evidence="1">
    <location>
        <begin position="49"/>
        <end position="67"/>
    </location>
</feature>
<evidence type="ECO:0000313" key="3">
    <source>
        <dbReference type="Proteomes" id="UP000716004"/>
    </source>
</evidence>
<evidence type="ECO:0000256" key="1">
    <source>
        <dbReference type="SAM" id="Phobius"/>
    </source>
</evidence>
<feature type="transmembrane region" description="Helical" evidence="1">
    <location>
        <begin position="12"/>
        <end position="37"/>
    </location>
</feature>
<feature type="transmembrane region" description="Helical" evidence="1">
    <location>
        <begin position="74"/>
        <end position="93"/>
    </location>
</feature>
<name>A0A8J7YI01_9ARCH</name>
<reference evidence="2" key="1">
    <citation type="submission" date="2021-04" db="EMBL/GenBank/DDBJ databases">
        <title>Genomic insights into ecological role and evolution of a novel Thermoplasmata order Candidatus Sysuiplasmatales.</title>
        <authorList>
            <person name="Yuan Y."/>
        </authorList>
    </citation>
    <scope>NUCLEOTIDE SEQUENCE</scope>
    <source>
        <strain evidence="2">YP2-bin.285</strain>
    </source>
</reference>
<dbReference type="AlphaFoldDB" id="A0A8J7YI01"/>
<accession>A0A8J7YI01</accession>
<dbReference type="EMBL" id="JAGVSJ010000002">
    <property type="protein sequence ID" value="MBX8631117.1"/>
    <property type="molecule type" value="Genomic_DNA"/>
</dbReference>